<dbReference type="AlphaFoldDB" id="A0A7V7QIJ0"/>
<keyword evidence="1" id="KW-0678">Repressor</keyword>
<sequence length="888" mass="103680">MELVKITELTNQLDISSRTLRYYEQIGLIQSERLQFEKYRFYDAYNIERIKQILILRKMQISIKEIIKIYESKDMTALVNSFVARIEAIENEIEALSELKQVIHRFMDAMLENGIKHISALPLLYETMEKQMESIKDEDNSKEISYERLLALTEQVSAPIDLNIVDLPPMRVITSQLKDTLESEVEGFWEYLLTRKILIGTPGSRCLFEYQTENGSHVMMQRVDYDLVNESPYVDYEFVGGLFAVGSVYVDDDLALFHNKMIQSFDDNSNYEVDYRQDGLLRHETLAESVISIDSQREKLNIYVPVKRRLPRAKHDDGIKQIFHIEPSEIEKANPILKEYKIPLTEITPIYHPDYKVLETNEAEFVCWITARRLSTNVSVRLPFRVDIEFKVDKESERFGYGSDEGSIRFYHGNHMYGINMENKADARLSKEAICFDQPLLGNHVMYPYLGKINYNEYNTLSWIVGEKHFAIIINEEVRYCGVNFSYMNADLYLQKPETIVIGSDGQGKKYFRSIKVSQLKTTPKRIIKRGELTMATKQSNNLLPVIHRVITPHYGENYWFNGCAKYVMECLGETDYDYHFFAGLTGDSFAQVYSYDHFRGDGATDYFLSERNDTNFIEEIFAMCGYASTFVTWNQLHNNKEMYLQTLIAYIDKKIPVIFNYWGNNPRDKWGWGVFVGYKDYGKTLLYMTSDIEKPEEIECDDLFANAPMPGQEACNGWIFVGEKRKSIELSEIYRKRILTLSNLLKIKTRGYCFGAEAFNAWAADIEQGKYDHVKPEEFDDWPMHTIYVCNLATNSSCCHEFLERARKLNPDLEFINDIHELYDRMRHMWNEENGKDLEAIGGGFNITLEALQNKKKRSRIVEKLREFARTTDRIVEILEEGIKESN</sequence>
<protein>
    <submittedName>
        <fullName evidence="6">MerR family transcriptional regulator</fullName>
    </submittedName>
</protein>
<evidence type="ECO:0000259" key="5">
    <source>
        <dbReference type="PROSITE" id="PS50937"/>
    </source>
</evidence>
<dbReference type="SUPFAM" id="SSF46955">
    <property type="entry name" value="Putative DNA-binding domain"/>
    <property type="match status" value="1"/>
</dbReference>
<evidence type="ECO:0000256" key="2">
    <source>
        <dbReference type="ARBA" id="ARBA00023015"/>
    </source>
</evidence>
<dbReference type="PROSITE" id="PS50937">
    <property type="entry name" value="HTH_MERR_2"/>
    <property type="match status" value="1"/>
</dbReference>
<organism evidence="6 7">
    <name type="scientific">Candidatus Galacturonatibacter soehngenii</name>
    <dbReference type="NCBI Taxonomy" id="2307010"/>
    <lineage>
        <taxon>Bacteria</taxon>
        <taxon>Bacillati</taxon>
        <taxon>Bacillota</taxon>
        <taxon>Clostridia</taxon>
        <taxon>Lachnospirales</taxon>
        <taxon>Lachnospiraceae</taxon>
        <taxon>Candidatus Galacturonatibacter</taxon>
    </lineage>
</organism>
<dbReference type="EMBL" id="WAGX01000007">
    <property type="protein sequence ID" value="KAB1436003.1"/>
    <property type="molecule type" value="Genomic_DNA"/>
</dbReference>
<gene>
    <name evidence="6" type="ORF">F7O84_16680</name>
</gene>
<dbReference type="SMART" id="SM00422">
    <property type="entry name" value="HTH_MERR"/>
    <property type="match status" value="1"/>
</dbReference>
<feature type="domain" description="HTH merR-type" evidence="5">
    <location>
        <begin position="13"/>
        <end position="72"/>
    </location>
</feature>
<evidence type="ECO:0000256" key="1">
    <source>
        <dbReference type="ARBA" id="ARBA00022491"/>
    </source>
</evidence>
<accession>A0A7V7QIJ0</accession>
<keyword evidence="7" id="KW-1185">Reference proteome</keyword>
<dbReference type="InterPro" id="IPR000551">
    <property type="entry name" value="MerR-type_HTH_dom"/>
</dbReference>
<evidence type="ECO:0000313" key="6">
    <source>
        <dbReference type="EMBL" id="KAB1436003.1"/>
    </source>
</evidence>
<keyword evidence="3" id="KW-0238">DNA-binding</keyword>
<dbReference type="PANTHER" id="PTHR30204:SF69">
    <property type="entry name" value="MERR-FAMILY TRANSCRIPTIONAL REGULATOR"/>
    <property type="match status" value="1"/>
</dbReference>
<proteinExistence type="predicted"/>
<dbReference type="GO" id="GO:0003700">
    <property type="term" value="F:DNA-binding transcription factor activity"/>
    <property type="evidence" value="ECO:0007669"/>
    <property type="project" value="InterPro"/>
</dbReference>
<evidence type="ECO:0000313" key="7">
    <source>
        <dbReference type="Proteomes" id="UP000461768"/>
    </source>
</evidence>
<dbReference type="InterPro" id="IPR047057">
    <property type="entry name" value="MerR_fam"/>
</dbReference>
<dbReference type="CDD" id="cd00592">
    <property type="entry name" value="HTH_MerR-like"/>
    <property type="match status" value="1"/>
</dbReference>
<dbReference type="InterPro" id="IPR009061">
    <property type="entry name" value="DNA-bd_dom_put_sf"/>
</dbReference>
<dbReference type="OrthoDB" id="9811174at2"/>
<keyword evidence="2" id="KW-0805">Transcription regulation</keyword>
<name>A0A7V7QIJ0_9FIRM</name>
<dbReference type="RefSeq" id="WP_151147881.1">
    <property type="nucleotide sequence ID" value="NZ_WAGX01000007.1"/>
</dbReference>
<dbReference type="GO" id="GO:0003677">
    <property type="term" value="F:DNA binding"/>
    <property type="evidence" value="ECO:0007669"/>
    <property type="project" value="UniProtKB-KW"/>
</dbReference>
<dbReference type="Proteomes" id="UP000461768">
    <property type="component" value="Unassembled WGS sequence"/>
</dbReference>
<dbReference type="Gene3D" id="1.10.1660.10">
    <property type="match status" value="1"/>
</dbReference>
<keyword evidence="4" id="KW-0804">Transcription</keyword>
<dbReference type="PANTHER" id="PTHR30204">
    <property type="entry name" value="REDOX-CYCLING DRUG-SENSING TRANSCRIPTIONAL ACTIVATOR SOXR"/>
    <property type="match status" value="1"/>
</dbReference>
<dbReference type="Pfam" id="PF13411">
    <property type="entry name" value="MerR_1"/>
    <property type="match status" value="1"/>
</dbReference>
<comment type="caution">
    <text evidence="6">The sequence shown here is derived from an EMBL/GenBank/DDBJ whole genome shotgun (WGS) entry which is preliminary data.</text>
</comment>
<reference evidence="6 7" key="1">
    <citation type="submission" date="2019-09" db="EMBL/GenBank/DDBJ databases">
        <authorList>
            <person name="Valk L.C."/>
        </authorList>
    </citation>
    <scope>NUCLEOTIDE SEQUENCE [LARGE SCALE GENOMIC DNA]</scope>
    <source>
        <strain evidence="6">GalUA</strain>
    </source>
</reference>
<evidence type="ECO:0000256" key="3">
    <source>
        <dbReference type="ARBA" id="ARBA00023125"/>
    </source>
</evidence>
<evidence type="ECO:0000256" key="4">
    <source>
        <dbReference type="ARBA" id="ARBA00023163"/>
    </source>
</evidence>
<reference evidence="6 7" key="2">
    <citation type="submission" date="2020-02" db="EMBL/GenBank/DDBJ databases">
        <title>Candidatus Galacturonibacter soehngenii shows hetero-acetogenic catabolism of galacturonic acid but lacks a canonical carbon monoxide dehydrogenase/acetyl-CoA synthase complex.</title>
        <authorList>
            <person name="Diender M."/>
            <person name="Stouten G.R."/>
            <person name="Petersen J.F."/>
            <person name="Nielsen P.H."/>
            <person name="Dueholm M.S."/>
            <person name="Pronk J.T."/>
            <person name="Van Loosdrecht M.C.M."/>
        </authorList>
    </citation>
    <scope>NUCLEOTIDE SEQUENCE [LARGE SCALE GENOMIC DNA]</scope>
    <source>
        <strain evidence="6">GalUA</strain>
    </source>
</reference>